<dbReference type="PROSITE" id="PS50005">
    <property type="entry name" value="TPR"/>
    <property type="match status" value="2"/>
</dbReference>
<dbReference type="SMART" id="SM00028">
    <property type="entry name" value="TPR"/>
    <property type="match status" value="3"/>
</dbReference>
<dbReference type="OrthoDB" id="6372180at2"/>
<feature type="repeat" description="TPR" evidence="3">
    <location>
        <begin position="306"/>
        <end position="339"/>
    </location>
</feature>
<dbReference type="Gene3D" id="1.25.40.10">
    <property type="entry name" value="Tetratricopeptide repeat domain"/>
    <property type="match status" value="1"/>
</dbReference>
<keyword evidence="5" id="KW-1185">Reference proteome</keyword>
<dbReference type="EMBL" id="NXLT01000002">
    <property type="protein sequence ID" value="RDU67926.1"/>
    <property type="molecule type" value="Genomic_DNA"/>
</dbReference>
<organism evidence="4 5">
    <name type="scientific">Helicobacter equorum</name>
    <dbReference type="NCBI Taxonomy" id="361872"/>
    <lineage>
        <taxon>Bacteria</taxon>
        <taxon>Pseudomonadati</taxon>
        <taxon>Campylobacterota</taxon>
        <taxon>Epsilonproteobacteria</taxon>
        <taxon>Campylobacterales</taxon>
        <taxon>Helicobacteraceae</taxon>
        <taxon>Helicobacter</taxon>
    </lineage>
</organism>
<evidence type="ECO:0000256" key="3">
    <source>
        <dbReference type="PROSITE-ProRule" id="PRU00339"/>
    </source>
</evidence>
<protein>
    <submittedName>
        <fullName evidence="4">Uncharacterized protein</fullName>
    </submittedName>
</protein>
<dbReference type="Proteomes" id="UP000256514">
    <property type="component" value="Unassembled WGS sequence"/>
</dbReference>
<gene>
    <name evidence="4" type="ORF">CQA54_03125</name>
</gene>
<dbReference type="PANTHER" id="PTHR44858">
    <property type="entry name" value="TETRATRICOPEPTIDE REPEAT PROTEIN 6"/>
    <property type="match status" value="1"/>
</dbReference>
<dbReference type="PROSITE" id="PS50293">
    <property type="entry name" value="TPR_REGION"/>
    <property type="match status" value="1"/>
</dbReference>
<keyword evidence="1" id="KW-0677">Repeat</keyword>
<dbReference type="Pfam" id="PF13424">
    <property type="entry name" value="TPR_12"/>
    <property type="match status" value="1"/>
</dbReference>
<name>A0A3D8ISJ7_9HELI</name>
<evidence type="ECO:0000313" key="5">
    <source>
        <dbReference type="Proteomes" id="UP000256514"/>
    </source>
</evidence>
<dbReference type="InterPro" id="IPR019734">
    <property type="entry name" value="TPR_rpt"/>
</dbReference>
<evidence type="ECO:0000256" key="2">
    <source>
        <dbReference type="ARBA" id="ARBA00022803"/>
    </source>
</evidence>
<proteinExistence type="predicted"/>
<dbReference type="InterPro" id="IPR011990">
    <property type="entry name" value="TPR-like_helical_dom_sf"/>
</dbReference>
<sequence>MLASKTIILGPKLKILSLKDLAMKKLLMLMALCTYVVFADTSVSVLDATIKGKTLGDVEVTFQKSGESSIKTKTNSSGIATLPTPFGNDSADVMMILKKDGYASIAVKCPCNGFVYAMSPVLTNLDSIRVVLQWADAPKDMDLHAYFGDSHIYFSHKKGNAANLDVDDTDGFGPETITINKRIDGKKYVFFVHNFSSWEKEIRDSKGKYSLPLDKLKNVKVYVYIGSSLVRTYTMPEIPSGLENARIWVPFYIDEEGKIIDKNIIIDDGDPQAGSTNFSAGLEETIAKNFNLDYKRAISQADKQRAKTLNNQGEKAYHAKDYQKAIDLYMESISLNPYDGQTYSNLGLAYQRAGNLAEANWANRKAIELASGANANTIKASSYYNIARIYEEKGEYESALQNFKNAQNHKNNKVYINAIKRMEDVLR</sequence>
<feature type="repeat" description="TPR" evidence="3">
    <location>
        <begin position="380"/>
        <end position="413"/>
    </location>
</feature>
<evidence type="ECO:0000313" key="4">
    <source>
        <dbReference type="EMBL" id="RDU67926.1"/>
    </source>
</evidence>
<reference evidence="4 5" key="1">
    <citation type="submission" date="2018-04" db="EMBL/GenBank/DDBJ databases">
        <title>Novel Campyloabacter and Helicobacter Species and Strains.</title>
        <authorList>
            <person name="Mannion A.J."/>
            <person name="Shen Z."/>
            <person name="Fox J.G."/>
        </authorList>
    </citation>
    <scope>NUCLEOTIDE SEQUENCE [LARGE SCALE GENOMIC DNA]</scope>
    <source>
        <strain evidence="4 5">MIT 12-6600</strain>
    </source>
</reference>
<accession>A0A3D8ISJ7</accession>
<dbReference type="PANTHER" id="PTHR44858:SF1">
    <property type="entry name" value="UDP-N-ACETYLGLUCOSAMINE--PEPTIDE N-ACETYLGLUCOSAMINYLTRANSFERASE SPINDLY-RELATED"/>
    <property type="match status" value="1"/>
</dbReference>
<keyword evidence="2 3" id="KW-0802">TPR repeat</keyword>
<dbReference type="SUPFAM" id="SSF48452">
    <property type="entry name" value="TPR-like"/>
    <property type="match status" value="1"/>
</dbReference>
<evidence type="ECO:0000256" key="1">
    <source>
        <dbReference type="ARBA" id="ARBA00022737"/>
    </source>
</evidence>
<comment type="caution">
    <text evidence="4">The sequence shown here is derived from an EMBL/GenBank/DDBJ whole genome shotgun (WGS) entry which is preliminary data.</text>
</comment>
<dbReference type="AlphaFoldDB" id="A0A3D8ISJ7"/>
<dbReference type="InterPro" id="IPR050498">
    <property type="entry name" value="Ycf3"/>
</dbReference>